<evidence type="ECO:0000313" key="7">
    <source>
        <dbReference type="Proteomes" id="UP001241169"/>
    </source>
</evidence>
<feature type="transmembrane region" description="Helical" evidence="5">
    <location>
        <begin position="374"/>
        <end position="394"/>
    </location>
</feature>
<proteinExistence type="predicted"/>
<name>A0ABQ9S0F9_9PEZI</name>
<dbReference type="Gene3D" id="1.20.58.340">
    <property type="entry name" value="Magnesium transport protein CorA, transmembrane region"/>
    <property type="match status" value="1"/>
</dbReference>
<accession>A0ABQ9S0F9</accession>
<dbReference type="EMBL" id="MOPA01000017">
    <property type="protein sequence ID" value="KAK1521445.1"/>
    <property type="molecule type" value="Genomic_DNA"/>
</dbReference>
<feature type="transmembrane region" description="Helical" evidence="5">
    <location>
        <begin position="414"/>
        <end position="435"/>
    </location>
</feature>
<keyword evidence="4 5" id="KW-0472">Membrane</keyword>
<dbReference type="RefSeq" id="XP_060342143.1">
    <property type="nucleotide sequence ID" value="XM_060499218.1"/>
</dbReference>
<evidence type="ECO:0000256" key="1">
    <source>
        <dbReference type="ARBA" id="ARBA00004141"/>
    </source>
</evidence>
<keyword evidence="7" id="KW-1185">Reference proteome</keyword>
<evidence type="ECO:0000256" key="5">
    <source>
        <dbReference type="SAM" id="Phobius"/>
    </source>
</evidence>
<evidence type="ECO:0000313" key="6">
    <source>
        <dbReference type="EMBL" id="KAK1521445.1"/>
    </source>
</evidence>
<dbReference type="Proteomes" id="UP001241169">
    <property type="component" value="Unassembled WGS sequence"/>
</dbReference>
<comment type="caution">
    <text evidence="6">The sequence shown here is derived from an EMBL/GenBank/DDBJ whole genome shotgun (WGS) entry which is preliminary data.</text>
</comment>
<keyword evidence="2 5" id="KW-0812">Transmembrane</keyword>
<dbReference type="SUPFAM" id="SSF144083">
    <property type="entry name" value="Magnesium transport protein CorA, transmembrane region"/>
    <property type="match status" value="1"/>
</dbReference>
<protein>
    <submittedName>
        <fullName evidence="6">Uncharacterized protein</fullName>
    </submittedName>
</protein>
<gene>
    <name evidence="6" type="ORF">CPAR01_14968</name>
</gene>
<keyword evidence="3 5" id="KW-1133">Transmembrane helix</keyword>
<organism evidence="6 7">
    <name type="scientific">Colletotrichum paranaense</name>
    <dbReference type="NCBI Taxonomy" id="1914294"/>
    <lineage>
        <taxon>Eukaryota</taxon>
        <taxon>Fungi</taxon>
        <taxon>Dikarya</taxon>
        <taxon>Ascomycota</taxon>
        <taxon>Pezizomycotina</taxon>
        <taxon>Sordariomycetes</taxon>
        <taxon>Hypocreomycetidae</taxon>
        <taxon>Glomerellales</taxon>
        <taxon>Glomerellaceae</taxon>
        <taxon>Colletotrichum</taxon>
        <taxon>Colletotrichum acutatum species complex</taxon>
    </lineage>
</organism>
<sequence>MPTTGHFNMLGDKSQFSASSAVRAWNLKRFCPANLNSSDNQNEGELHRFLINPDEESTQSGKTSKLMIIRQSNSQGSLMISEEGLKTILNDLSPFDGFHKVLESFSPDGSGCYVDRFGTYLSPQFCPFRTSRRLESSLIFKYVEENNRPFHDSSKQSGVSRWSVRHQGVYQSRICTHGKDDYMTILINPSYHLWNMIKENYTTKTKLEDDDDHWLTMITLAFASLTKNWDAYISCLHRAVLEIRLDAKITDPHCSNIGEANTQSLKAALALMDRLQTATHVLEGNILTIQTVQQGMGAKPVRWSLQQLEGEDKLSDTAEAVIRDLEFRKRHVVLIIAKLESVTAMVRDLVNLRNTHIIERMTARSIFEAYTMRILALLTLCFLPPTFVAGFLDMDYVDVKSVNGMLKLNIEPGLWLYLAVTIPLLLVIIASYLVWDRRNVRKIVEKDSFV</sequence>
<evidence type="ECO:0000256" key="4">
    <source>
        <dbReference type="ARBA" id="ARBA00023136"/>
    </source>
</evidence>
<evidence type="ECO:0000256" key="2">
    <source>
        <dbReference type="ARBA" id="ARBA00022692"/>
    </source>
</evidence>
<evidence type="ECO:0000256" key="3">
    <source>
        <dbReference type="ARBA" id="ARBA00022989"/>
    </source>
</evidence>
<dbReference type="GeneID" id="85383117"/>
<reference evidence="6 7" key="1">
    <citation type="submission" date="2016-10" db="EMBL/GenBank/DDBJ databases">
        <title>The genome sequence of Colletotrichum fioriniae PJ7.</title>
        <authorList>
            <person name="Baroncelli R."/>
        </authorList>
    </citation>
    <scope>NUCLEOTIDE SEQUENCE [LARGE SCALE GENOMIC DNA]</scope>
    <source>
        <strain evidence="6 7">IMI 384185</strain>
    </source>
</reference>
<comment type="subcellular location">
    <subcellularLocation>
        <location evidence="1">Membrane</location>
        <topology evidence="1">Multi-pass membrane protein</topology>
    </subcellularLocation>
</comment>
<dbReference type="InterPro" id="IPR045863">
    <property type="entry name" value="CorA_TM1_TM2"/>
</dbReference>